<sequence length="553" mass="62225">MDAPTAYALQLALTKQKLGHALWDPDHTDTVVPDVGSIGYVTNGKWVEIDRLHDPKVFSRIQKQTFRASEPIISTSIRRIELSSETTVGWVLLDDLMQCGTDLQERFPIQFGGSLQYTCSKDSGAILVLGDDADRVNALNIDYFKRVISVQYSTWLNKANGEENSYGINLQDLVLVTGYDKTSLWKMQPLNMDHLNFVYPSMQMLLGSYKRNWGPTRELSATAPKIRDQYIFIRGCKVLDRNWVDKLWQRNYQKSMIVDGMHVCFLSRRKHNDKDLSEESPDHRFEDDDDRGSGTSPYSNSGQSASPRTGFGSPRGSSSSPSGSTDQGTSGSQSGHQVYDIWLQSEDEDEENLDLCSDCSHAFLNEDFSTVYECVKYALLHPIDVLLLYMLKTSDAILAVVHHDDIQRLLPDNSVIKSTDDFAIILGTLKPCISVEDGAAYLSRSESSHYPVIPPGSQSSDTFESVPIKAESDLEPTIKREPDSEFRIFESRTIKTEPLLEPGNIKRETVSEFKNIKMERNISESPTIYDRGSTASTLQGELGWKKTDIPSFF</sequence>
<evidence type="ECO:0000313" key="3">
    <source>
        <dbReference type="Proteomes" id="UP000054279"/>
    </source>
</evidence>
<evidence type="ECO:0000313" key="2">
    <source>
        <dbReference type="EMBL" id="KIJ30758.1"/>
    </source>
</evidence>
<evidence type="ECO:0000256" key="1">
    <source>
        <dbReference type="SAM" id="MobiDB-lite"/>
    </source>
</evidence>
<dbReference type="AlphaFoldDB" id="A0A0C9TLI6"/>
<accession>A0A0C9TLI6</accession>
<dbReference type="EMBL" id="KN837255">
    <property type="protein sequence ID" value="KIJ30758.1"/>
    <property type="molecule type" value="Genomic_DNA"/>
</dbReference>
<feature type="compositionally biased region" description="Low complexity" evidence="1">
    <location>
        <begin position="306"/>
        <end position="334"/>
    </location>
</feature>
<dbReference type="HOGENOM" id="CLU_492722_0_0_1"/>
<dbReference type="OrthoDB" id="3222453at2759"/>
<feature type="compositionally biased region" description="Polar residues" evidence="1">
    <location>
        <begin position="293"/>
        <end position="305"/>
    </location>
</feature>
<protein>
    <submittedName>
        <fullName evidence="2">Uncharacterized protein</fullName>
    </submittedName>
</protein>
<gene>
    <name evidence="2" type="ORF">M422DRAFT_267699</name>
</gene>
<dbReference type="Proteomes" id="UP000054279">
    <property type="component" value="Unassembled WGS sequence"/>
</dbReference>
<keyword evidence="3" id="KW-1185">Reference proteome</keyword>
<organism evidence="2 3">
    <name type="scientific">Sphaerobolus stellatus (strain SS14)</name>
    <dbReference type="NCBI Taxonomy" id="990650"/>
    <lineage>
        <taxon>Eukaryota</taxon>
        <taxon>Fungi</taxon>
        <taxon>Dikarya</taxon>
        <taxon>Basidiomycota</taxon>
        <taxon>Agaricomycotina</taxon>
        <taxon>Agaricomycetes</taxon>
        <taxon>Phallomycetidae</taxon>
        <taxon>Geastrales</taxon>
        <taxon>Sphaerobolaceae</taxon>
        <taxon>Sphaerobolus</taxon>
    </lineage>
</organism>
<name>A0A0C9TLI6_SPHS4</name>
<reference evidence="2 3" key="1">
    <citation type="submission" date="2014-06" db="EMBL/GenBank/DDBJ databases">
        <title>Evolutionary Origins and Diversification of the Mycorrhizal Mutualists.</title>
        <authorList>
            <consortium name="DOE Joint Genome Institute"/>
            <consortium name="Mycorrhizal Genomics Consortium"/>
            <person name="Kohler A."/>
            <person name="Kuo A."/>
            <person name="Nagy L.G."/>
            <person name="Floudas D."/>
            <person name="Copeland A."/>
            <person name="Barry K.W."/>
            <person name="Cichocki N."/>
            <person name="Veneault-Fourrey C."/>
            <person name="LaButti K."/>
            <person name="Lindquist E.A."/>
            <person name="Lipzen A."/>
            <person name="Lundell T."/>
            <person name="Morin E."/>
            <person name="Murat C."/>
            <person name="Riley R."/>
            <person name="Ohm R."/>
            <person name="Sun H."/>
            <person name="Tunlid A."/>
            <person name="Henrissat B."/>
            <person name="Grigoriev I.V."/>
            <person name="Hibbett D.S."/>
            <person name="Martin F."/>
        </authorList>
    </citation>
    <scope>NUCLEOTIDE SEQUENCE [LARGE SCALE GENOMIC DNA]</scope>
    <source>
        <strain evidence="2 3">SS14</strain>
    </source>
</reference>
<feature type="compositionally biased region" description="Basic and acidic residues" evidence="1">
    <location>
        <begin position="274"/>
        <end position="286"/>
    </location>
</feature>
<feature type="region of interest" description="Disordered" evidence="1">
    <location>
        <begin position="274"/>
        <end position="334"/>
    </location>
</feature>
<proteinExistence type="predicted"/>